<reference evidence="3" key="1">
    <citation type="submission" date="2019-08" db="EMBL/GenBank/DDBJ databases">
        <authorList>
            <person name="Kucharzyk K."/>
            <person name="Murdoch R.W."/>
            <person name="Higgins S."/>
            <person name="Loffler F."/>
        </authorList>
    </citation>
    <scope>NUCLEOTIDE SEQUENCE</scope>
</reference>
<dbReference type="AlphaFoldDB" id="A0A645ADU1"/>
<dbReference type="SMART" id="SM00530">
    <property type="entry name" value="HTH_XRE"/>
    <property type="match status" value="1"/>
</dbReference>
<organism evidence="3">
    <name type="scientific">bioreactor metagenome</name>
    <dbReference type="NCBI Taxonomy" id="1076179"/>
    <lineage>
        <taxon>unclassified sequences</taxon>
        <taxon>metagenomes</taxon>
        <taxon>ecological metagenomes</taxon>
    </lineage>
</organism>
<dbReference type="InterPro" id="IPR010982">
    <property type="entry name" value="Lambda_DNA-bd_dom_sf"/>
</dbReference>
<keyword evidence="1" id="KW-0175">Coiled coil</keyword>
<name>A0A645ADU1_9ZZZZ</name>
<protein>
    <recommendedName>
        <fullName evidence="2">HTH cro/C1-type domain-containing protein</fullName>
    </recommendedName>
</protein>
<feature type="coiled-coil region" evidence="1">
    <location>
        <begin position="64"/>
        <end position="119"/>
    </location>
</feature>
<dbReference type="Gene3D" id="1.10.260.40">
    <property type="entry name" value="lambda repressor-like DNA-binding domains"/>
    <property type="match status" value="1"/>
</dbReference>
<dbReference type="InterPro" id="IPR001387">
    <property type="entry name" value="Cro/C1-type_HTH"/>
</dbReference>
<dbReference type="PROSITE" id="PS50943">
    <property type="entry name" value="HTH_CROC1"/>
    <property type="match status" value="1"/>
</dbReference>
<feature type="domain" description="HTH cro/C1-type" evidence="2">
    <location>
        <begin position="11"/>
        <end position="67"/>
    </location>
</feature>
<dbReference type="GO" id="GO:0003677">
    <property type="term" value="F:DNA binding"/>
    <property type="evidence" value="ECO:0007669"/>
    <property type="project" value="InterPro"/>
</dbReference>
<dbReference type="SUPFAM" id="SSF47413">
    <property type="entry name" value="lambda repressor-like DNA-binding domains"/>
    <property type="match status" value="1"/>
</dbReference>
<evidence type="ECO:0000256" key="1">
    <source>
        <dbReference type="SAM" id="Coils"/>
    </source>
</evidence>
<dbReference type="CDD" id="cd00093">
    <property type="entry name" value="HTH_XRE"/>
    <property type="match status" value="1"/>
</dbReference>
<comment type="caution">
    <text evidence="3">The sequence shown here is derived from an EMBL/GenBank/DDBJ whole genome shotgun (WGS) entry which is preliminary data.</text>
</comment>
<proteinExistence type="predicted"/>
<dbReference type="EMBL" id="VSSQ01012977">
    <property type="protein sequence ID" value="MPM50451.1"/>
    <property type="molecule type" value="Genomic_DNA"/>
</dbReference>
<evidence type="ECO:0000259" key="2">
    <source>
        <dbReference type="PROSITE" id="PS50943"/>
    </source>
</evidence>
<accession>A0A645ADU1</accession>
<sequence length="134" mass="15682">MIKNTHHGHAIKRFRHTLGMKQDVLASIMGLSQTQVSTYEQRKVINEDMIKKFAEALGIVPRLIKELEEDLVTMIFENNTLQEESGAHNNIHNNPVNRIIELTNEKVVLYERMLELEKEKIYLLERLFKEKGII</sequence>
<dbReference type="Pfam" id="PF01381">
    <property type="entry name" value="HTH_3"/>
    <property type="match status" value="1"/>
</dbReference>
<evidence type="ECO:0000313" key="3">
    <source>
        <dbReference type="EMBL" id="MPM50451.1"/>
    </source>
</evidence>
<gene>
    <name evidence="3" type="ORF">SDC9_97190</name>
</gene>